<dbReference type="GO" id="GO:0005886">
    <property type="term" value="C:plasma membrane"/>
    <property type="evidence" value="ECO:0007669"/>
    <property type="project" value="UniProtKB-SubCell"/>
</dbReference>
<feature type="domain" description="HAMP" evidence="16">
    <location>
        <begin position="164"/>
        <end position="216"/>
    </location>
</feature>
<keyword evidence="11 14" id="KW-1133">Transmembrane helix</keyword>
<evidence type="ECO:0000259" key="16">
    <source>
        <dbReference type="PROSITE" id="PS50885"/>
    </source>
</evidence>
<dbReference type="InterPro" id="IPR036097">
    <property type="entry name" value="HisK_dim/P_sf"/>
</dbReference>
<dbReference type="PROSITE" id="PS50885">
    <property type="entry name" value="HAMP"/>
    <property type="match status" value="1"/>
</dbReference>
<dbReference type="KEGG" id="pmw:B2K_07365"/>
<keyword evidence="6" id="KW-0808">Transferase</keyword>
<dbReference type="InterPro" id="IPR004358">
    <property type="entry name" value="Sig_transdc_His_kin-like_C"/>
</dbReference>
<evidence type="ECO:0000256" key="14">
    <source>
        <dbReference type="SAM" id="Phobius"/>
    </source>
</evidence>
<dbReference type="Pfam" id="PF00672">
    <property type="entry name" value="HAMP"/>
    <property type="match status" value="1"/>
</dbReference>
<keyword evidence="12" id="KW-0902">Two-component regulatory system</keyword>
<dbReference type="PRINTS" id="PR00344">
    <property type="entry name" value="BCTRLSENSOR"/>
</dbReference>
<dbReference type="Pfam" id="PF00512">
    <property type="entry name" value="HisKA"/>
    <property type="match status" value="1"/>
</dbReference>
<evidence type="ECO:0000313" key="17">
    <source>
        <dbReference type="EMBL" id="AFH60539.1"/>
    </source>
</evidence>
<dbReference type="Proteomes" id="UP000007392">
    <property type="component" value="Chromosome"/>
</dbReference>
<dbReference type="CDD" id="cd06225">
    <property type="entry name" value="HAMP"/>
    <property type="match status" value="1"/>
</dbReference>
<dbReference type="PATRIC" id="fig|997761.3.peg.1460"/>
<dbReference type="Gene3D" id="1.10.287.130">
    <property type="match status" value="1"/>
</dbReference>
<proteinExistence type="predicted"/>
<dbReference type="EMBL" id="CP003422">
    <property type="protein sequence ID" value="AFH60539.1"/>
    <property type="molecule type" value="Genomic_DNA"/>
</dbReference>
<dbReference type="HOGENOM" id="CLU_000445_89_6_9"/>
<keyword evidence="5" id="KW-0597">Phosphoprotein</keyword>
<dbReference type="InterPro" id="IPR003660">
    <property type="entry name" value="HAMP_dom"/>
</dbReference>
<evidence type="ECO:0000256" key="4">
    <source>
        <dbReference type="ARBA" id="ARBA00022475"/>
    </source>
</evidence>
<dbReference type="PROSITE" id="PS50109">
    <property type="entry name" value="HIS_KIN"/>
    <property type="match status" value="1"/>
</dbReference>
<evidence type="ECO:0000256" key="6">
    <source>
        <dbReference type="ARBA" id="ARBA00022679"/>
    </source>
</evidence>
<evidence type="ECO:0000259" key="15">
    <source>
        <dbReference type="PROSITE" id="PS50109"/>
    </source>
</evidence>
<organism evidence="17 18">
    <name type="scientific">Paenibacillus mucilaginosus K02</name>
    <dbReference type="NCBI Taxonomy" id="997761"/>
    <lineage>
        <taxon>Bacteria</taxon>
        <taxon>Bacillati</taxon>
        <taxon>Bacillota</taxon>
        <taxon>Bacilli</taxon>
        <taxon>Bacillales</taxon>
        <taxon>Paenibacillaceae</taxon>
        <taxon>Paenibacillus</taxon>
    </lineage>
</organism>
<dbReference type="SMART" id="SM00304">
    <property type="entry name" value="HAMP"/>
    <property type="match status" value="1"/>
</dbReference>
<evidence type="ECO:0000256" key="8">
    <source>
        <dbReference type="ARBA" id="ARBA00022741"/>
    </source>
</evidence>
<protein>
    <recommendedName>
        <fullName evidence="3">histidine kinase</fullName>
        <ecNumber evidence="3">2.7.13.3</ecNumber>
    </recommendedName>
</protein>
<dbReference type="SMART" id="SM00387">
    <property type="entry name" value="HATPase_c"/>
    <property type="match status" value="1"/>
</dbReference>
<dbReference type="SUPFAM" id="SSF47384">
    <property type="entry name" value="Homodimeric domain of signal transducing histidine kinase"/>
    <property type="match status" value="1"/>
</dbReference>
<dbReference type="GO" id="GO:0005524">
    <property type="term" value="F:ATP binding"/>
    <property type="evidence" value="ECO:0007669"/>
    <property type="project" value="UniProtKB-KW"/>
</dbReference>
<comment type="subcellular location">
    <subcellularLocation>
        <location evidence="2">Cell membrane</location>
        <topology evidence="2">Multi-pass membrane protein</topology>
    </subcellularLocation>
</comment>
<dbReference type="Pfam" id="PF02518">
    <property type="entry name" value="HATPase_c"/>
    <property type="match status" value="1"/>
</dbReference>
<dbReference type="Gene3D" id="6.10.340.10">
    <property type="match status" value="1"/>
</dbReference>
<feature type="transmembrane region" description="Helical" evidence="14">
    <location>
        <begin position="7"/>
        <end position="32"/>
    </location>
</feature>
<keyword evidence="9 17" id="KW-0418">Kinase</keyword>
<evidence type="ECO:0000256" key="7">
    <source>
        <dbReference type="ARBA" id="ARBA00022692"/>
    </source>
</evidence>
<accession>I0BDU2</accession>
<keyword evidence="10" id="KW-0067">ATP-binding</keyword>
<keyword evidence="4" id="KW-1003">Cell membrane</keyword>
<dbReference type="CDD" id="cd00082">
    <property type="entry name" value="HisKA"/>
    <property type="match status" value="1"/>
</dbReference>
<evidence type="ECO:0000313" key="18">
    <source>
        <dbReference type="Proteomes" id="UP000007392"/>
    </source>
</evidence>
<dbReference type="FunFam" id="3.30.565.10:FF:000006">
    <property type="entry name" value="Sensor histidine kinase WalK"/>
    <property type="match status" value="1"/>
</dbReference>
<dbReference type="InterPro" id="IPR050398">
    <property type="entry name" value="HssS/ArlS-like"/>
</dbReference>
<dbReference type="SUPFAM" id="SSF158472">
    <property type="entry name" value="HAMP domain-like"/>
    <property type="match status" value="1"/>
</dbReference>
<keyword evidence="13 14" id="KW-0472">Membrane</keyword>
<evidence type="ECO:0000256" key="9">
    <source>
        <dbReference type="ARBA" id="ARBA00022777"/>
    </source>
</evidence>
<feature type="domain" description="Histidine kinase" evidence="15">
    <location>
        <begin position="224"/>
        <end position="444"/>
    </location>
</feature>
<evidence type="ECO:0000256" key="1">
    <source>
        <dbReference type="ARBA" id="ARBA00000085"/>
    </source>
</evidence>
<dbReference type="SUPFAM" id="SSF55874">
    <property type="entry name" value="ATPase domain of HSP90 chaperone/DNA topoisomerase II/histidine kinase"/>
    <property type="match status" value="1"/>
</dbReference>
<dbReference type="OrthoDB" id="9813151at2"/>
<comment type="catalytic activity">
    <reaction evidence="1">
        <text>ATP + protein L-histidine = ADP + protein N-phospho-L-histidine.</text>
        <dbReference type="EC" id="2.7.13.3"/>
    </reaction>
</comment>
<dbReference type="InterPro" id="IPR036890">
    <property type="entry name" value="HATPase_C_sf"/>
</dbReference>
<dbReference type="GO" id="GO:0000155">
    <property type="term" value="F:phosphorelay sensor kinase activity"/>
    <property type="evidence" value="ECO:0007669"/>
    <property type="project" value="InterPro"/>
</dbReference>
<dbReference type="Gene3D" id="3.30.565.10">
    <property type="entry name" value="Histidine kinase-like ATPase, C-terminal domain"/>
    <property type="match status" value="1"/>
</dbReference>
<sequence length="444" mass="50139">MKIRSKLILSMSVLIVFILLCLLAVTHVQFYIVRDFAYVNEKSRFTALQEEFEQYYAAHNESWAGVSVGEFEHSSSFVEIALVAEGQVLYRRGTLELIDVQKNGMQLKLQLNEHEIGRIYAMNTGQYKTFEFKSLWYGILPSIVKVSLLFTCIAALFIILLLSWTLTSPIRKIIKGIDRIKQGKTDIALPVRRKDEFGAISRALQEMYDSLTRLEQSRKQLLSDAAHELKTPLMIMQGELELALELQAPVSPERLSSLLDEVLRLSRLVHDVLDLAKMEAGRTELRRQPENIVLILQGLMEQIQFLADDKQIIVSLHTPGDRITVSVEKHRIVQALYNILTNAIQYTSGGGQVHIRVEGTGVEKQQNASVRIIIEDNGYGIPEEDLPHIFNRFYRSDDSRTRANGGTGLGLAIAQQNILLHQGTIEVHSEVGKGSRFTISLPAD</sequence>
<keyword evidence="7 14" id="KW-0812">Transmembrane</keyword>
<evidence type="ECO:0000256" key="2">
    <source>
        <dbReference type="ARBA" id="ARBA00004651"/>
    </source>
</evidence>
<evidence type="ECO:0000256" key="13">
    <source>
        <dbReference type="ARBA" id="ARBA00023136"/>
    </source>
</evidence>
<evidence type="ECO:0000256" key="12">
    <source>
        <dbReference type="ARBA" id="ARBA00023012"/>
    </source>
</evidence>
<reference evidence="17 18" key="1">
    <citation type="submission" date="2013-06" db="EMBL/GenBank/DDBJ databases">
        <title>Complete genome sequence of Paenibacillus mucilaginosus K02.</title>
        <authorList>
            <person name="Xiao B."/>
            <person name="Sun L."/>
            <person name="Xiao L."/>
            <person name="Lian B."/>
        </authorList>
    </citation>
    <scope>NUCLEOTIDE SEQUENCE [LARGE SCALE GENOMIC DNA]</scope>
    <source>
        <strain evidence="17 18">K02</strain>
    </source>
</reference>
<dbReference type="RefSeq" id="WP_014649823.1">
    <property type="nucleotide sequence ID" value="NC_017672.3"/>
</dbReference>
<evidence type="ECO:0000256" key="5">
    <source>
        <dbReference type="ARBA" id="ARBA00022553"/>
    </source>
</evidence>
<dbReference type="CDD" id="cd00075">
    <property type="entry name" value="HATPase"/>
    <property type="match status" value="1"/>
</dbReference>
<feature type="transmembrane region" description="Helical" evidence="14">
    <location>
        <begin position="135"/>
        <end position="162"/>
    </location>
</feature>
<evidence type="ECO:0000256" key="11">
    <source>
        <dbReference type="ARBA" id="ARBA00022989"/>
    </source>
</evidence>
<evidence type="ECO:0000256" key="3">
    <source>
        <dbReference type="ARBA" id="ARBA00012438"/>
    </source>
</evidence>
<dbReference type="SMART" id="SM00388">
    <property type="entry name" value="HisKA"/>
    <property type="match status" value="1"/>
</dbReference>
<dbReference type="InterPro" id="IPR003661">
    <property type="entry name" value="HisK_dim/P_dom"/>
</dbReference>
<name>I0BDU2_9BACL</name>
<evidence type="ECO:0000256" key="10">
    <source>
        <dbReference type="ARBA" id="ARBA00022840"/>
    </source>
</evidence>
<dbReference type="PANTHER" id="PTHR45528">
    <property type="entry name" value="SENSOR HISTIDINE KINASE CPXA"/>
    <property type="match status" value="1"/>
</dbReference>
<keyword evidence="8" id="KW-0547">Nucleotide-binding</keyword>
<dbReference type="PANTHER" id="PTHR45528:SF1">
    <property type="entry name" value="SENSOR HISTIDINE KINASE CPXA"/>
    <property type="match status" value="1"/>
</dbReference>
<gene>
    <name evidence="17" type="ORF">B2K_07365</name>
</gene>
<dbReference type="InterPro" id="IPR003594">
    <property type="entry name" value="HATPase_dom"/>
</dbReference>
<dbReference type="InterPro" id="IPR005467">
    <property type="entry name" value="His_kinase_dom"/>
</dbReference>
<dbReference type="AlphaFoldDB" id="I0BDU2"/>
<dbReference type="EC" id="2.7.13.3" evidence="3"/>